<protein>
    <submittedName>
        <fullName evidence="1">Uncharacterized protein</fullName>
    </submittedName>
</protein>
<evidence type="ECO:0000313" key="2">
    <source>
        <dbReference type="Proteomes" id="UP001596053"/>
    </source>
</evidence>
<proteinExistence type="predicted"/>
<keyword evidence="2" id="KW-1185">Reference proteome</keyword>
<accession>A0ABW0IZ62</accession>
<dbReference type="RefSeq" id="WP_377801466.1">
    <property type="nucleotide sequence ID" value="NZ_JBHSLW010000076.1"/>
</dbReference>
<organism evidence="1 2">
    <name type="scientific">Bosea eneae</name>
    <dbReference type="NCBI Taxonomy" id="151454"/>
    <lineage>
        <taxon>Bacteria</taxon>
        <taxon>Pseudomonadati</taxon>
        <taxon>Pseudomonadota</taxon>
        <taxon>Alphaproteobacteria</taxon>
        <taxon>Hyphomicrobiales</taxon>
        <taxon>Boseaceae</taxon>
        <taxon>Bosea</taxon>
    </lineage>
</organism>
<dbReference type="EMBL" id="JBHSLW010000076">
    <property type="protein sequence ID" value="MFC5423314.1"/>
    <property type="molecule type" value="Genomic_DNA"/>
</dbReference>
<name>A0ABW0IZ62_9HYPH</name>
<reference evidence="2" key="1">
    <citation type="journal article" date="2019" name="Int. J. Syst. Evol. Microbiol.">
        <title>The Global Catalogue of Microorganisms (GCM) 10K type strain sequencing project: providing services to taxonomists for standard genome sequencing and annotation.</title>
        <authorList>
            <consortium name="The Broad Institute Genomics Platform"/>
            <consortium name="The Broad Institute Genome Sequencing Center for Infectious Disease"/>
            <person name="Wu L."/>
            <person name="Ma J."/>
        </authorList>
    </citation>
    <scope>NUCLEOTIDE SEQUENCE [LARGE SCALE GENOMIC DNA]</scope>
    <source>
        <strain evidence="2">NCAIM B.01391</strain>
    </source>
</reference>
<gene>
    <name evidence="1" type="ORF">ACFPOB_27615</name>
</gene>
<evidence type="ECO:0000313" key="1">
    <source>
        <dbReference type="EMBL" id="MFC5423314.1"/>
    </source>
</evidence>
<sequence length="271" mass="29416">MSAFDDLDETTFQALVPSAPKLKADVKLSFVTFKATTPAKLQIAFKAEVLAEIGGPRFEIGWNAPKRLLLIKAKDQGPFEAASAPHGKTLLLRMAPPPGIVAGETATEPEYYLDAIGKRLLIEVPIEFGRRLALPAPGQPPAVSPKAKPVQIPAAELEAGNREILRALGVTENFPREVGGVKFQPAEARMLEALYRGTELTMEALLAATHDPKDGDDDREVKVVDVWLCKMRPKLAQLDLVVKTIWGGKRALDAASKGRLRELLREAGTEA</sequence>
<comment type="caution">
    <text evidence="1">The sequence shown here is derived from an EMBL/GenBank/DDBJ whole genome shotgun (WGS) entry which is preliminary data.</text>
</comment>
<dbReference type="Proteomes" id="UP001596053">
    <property type="component" value="Unassembled WGS sequence"/>
</dbReference>